<accession>A0A7V3KN92</accession>
<feature type="transmembrane region" description="Helical" evidence="6">
    <location>
        <begin position="169"/>
        <end position="194"/>
    </location>
</feature>
<feature type="transmembrane region" description="Helical" evidence="6">
    <location>
        <begin position="28"/>
        <end position="46"/>
    </location>
</feature>
<protein>
    <submittedName>
        <fullName evidence="7">Flippase-like domain-containing protein</fullName>
    </submittedName>
</protein>
<dbReference type="GO" id="GO:0005886">
    <property type="term" value="C:plasma membrane"/>
    <property type="evidence" value="ECO:0007669"/>
    <property type="project" value="UniProtKB-SubCell"/>
</dbReference>
<evidence type="ECO:0000256" key="3">
    <source>
        <dbReference type="ARBA" id="ARBA00022692"/>
    </source>
</evidence>
<dbReference type="EMBL" id="DTGD01000110">
    <property type="protein sequence ID" value="HGB35843.1"/>
    <property type="molecule type" value="Genomic_DNA"/>
</dbReference>
<dbReference type="NCBIfam" id="TIGR00374">
    <property type="entry name" value="flippase-like domain"/>
    <property type="match status" value="1"/>
</dbReference>
<evidence type="ECO:0000256" key="6">
    <source>
        <dbReference type="SAM" id="Phobius"/>
    </source>
</evidence>
<evidence type="ECO:0000313" key="7">
    <source>
        <dbReference type="EMBL" id="HGB35843.1"/>
    </source>
</evidence>
<dbReference type="PANTHER" id="PTHR37693:SF1">
    <property type="entry name" value="INTEGRAL MEMBRANE PROTEIN"/>
    <property type="match status" value="1"/>
</dbReference>
<feature type="transmembrane region" description="Helical" evidence="6">
    <location>
        <begin position="140"/>
        <end position="163"/>
    </location>
</feature>
<dbReference type="AlphaFoldDB" id="A0A7V3KN92"/>
<keyword evidence="5 6" id="KW-0472">Membrane</keyword>
<feature type="transmembrane region" description="Helical" evidence="6">
    <location>
        <begin position="58"/>
        <end position="76"/>
    </location>
</feature>
<feature type="transmembrane region" description="Helical" evidence="6">
    <location>
        <begin position="303"/>
        <end position="328"/>
    </location>
</feature>
<comment type="caution">
    <text evidence="7">The sequence shown here is derived from an EMBL/GenBank/DDBJ whole genome shotgun (WGS) entry which is preliminary data.</text>
</comment>
<dbReference type="PANTHER" id="PTHR37693">
    <property type="entry name" value="PHOSPHATIDYLGLYCEROL LYSYLTRANSFERASE"/>
    <property type="match status" value="1"/>
</dbReference>
<organism evidence="7">
    <name type="scientific">candidate division WOR-3 bacterium</name>
    <dbReference type="NCBI Taxonomy" id="2052148"/>
    <lineage>
        <taxon>Bacteria</taxon>
        <taxon>Bacteria division WOR-3</taxon>
    </lineage>
</organism>
<gene>
    <name evidence="7" type="ORF">ENV38_02905</name>
</gene>
<sequence length="334" mass="37060">MLKAIFGIPPSREYNIFVKIPGLSKKNLIISVSLIVLVLLIILLKTTSKETFEALKSAQPSYLFLALLAWISYVFFDGLRFTLASLSIGEHKLNLLTAIKVITVGIFLAAVSPFQVAGLPVQIMLLNKRKIGLGRSTALLAARGFIGYLTILIAVLISLKYIWPPPSGIVRGIIIYTTILVAGIFLLYSVALFLPNLLKKILKSDRIIKEIFSLRETTIAFVKSSDKKILLLAMLSSFASHLSICLIPFFLSYSFNSPIGFGRAFSFQSLIQGGLLWTPTPGGTGIAESVGYFFFKDFMNQEILGIFVIVWRFFTHHFAAVVGAIFLLRELREI</sequence>
<dbReference type="Pfam" id="PF03706">
    <property type="entry name" value="LPG_synthase_TM"/>
    <property type="match status" value="1"/>
</dbReference>
<evidence type="ECO:0000256" key="2">
    <source>
        <dbReference type="ARBA" id="ARBA00022475"/>
    </source>
</evidence>
<dbReference type="InterPro" id="IPR022791">
    <property type="entry name" value="L-PG_synthase/AglD"/>
</dbReference>
<keyword evidence="2" id="KW-1003">Cell membrane</keyword>
<name>A0A7V3KN92_UNCW3</name>
<evidence type="ECO:0000256" key="5">
    <source>
        <dbReference type="ARBA" id="ARBA00023136"/>
    </source>
</evidence>
<keyword evidence="3 6" id="KW-0812">Transmembrane</keyword>
<reference evidence="7" key="1">
    <citation type="journal article" date="2020" name="mSystems">
        <title>Genome- and Community-Level Interaction Insights into Carbon Utilization and Element Cycling Functions of Hydrothermarchaeota in Hydrothermal Sediment.</title>
        <authorList>
            <person name="Zhou Z."/>
            <person name="Liu Y."/>
            <person name="Xu W."/>
            <person name="Pan J."/>
            <person name="Luo Z.H."/>
            <person name="Li M."/>
        </authorList>
    </citation>
    <scope>NUCLEOTIDE SEQUENCE [LARGE SCALE GENOMIC DNA]</scope>
    <source>
        <strain evidence="7">SpSt-754</strain>
    </source>
</reference>
<comment type="subcellular location">
    <subcellularLocation>
        <location evidence="1">Cell membrane</location>
        <topology evidence="1">Multi-pass membrane protein</topology>
    </subcellularLocation>
</comment>
<feature type="transmembrane region" description="Helical" evidence="6">
    <location>
        <begin position="96"/>
        <end position="119"/>
    </location>
</feature>
<evidence type="ECO:0000256" key="4">
    <source>
        <dbReference type="ARBA" id="ARBA00022989"/>
    </source>
</evidence>
<evidence type="ECO:0000256" key="1">
    <source>
        <dbReference type="ARBA" id="ARBA00004651"/>
    </source>
</evidence>
<proteinExistence type="predicted"/>
<keyword evidence="4 6" id="KW-1133">Transmembrane helix</keyword>
<feature type="transmembrane region" description="Helical" evidence="6">
    <location>
        <begin position="229"/>
        <end position="251"/>
    </location>
</feature>